<reference evidence="2" key="4">
    <citation type="submission" date="2019-03" db="UniProtKB">
        <authorList>
            <consortium name="EnsemblPlants"/>
        </authorList>
    </citation>
    <scope>IDENTIFICATION</scope>
</reference>
<proteinExistence type="predicted"/>
<name>A0A453D2Q7_AEGTS</name>
<dbReference type="EnsemblPlants" id="AET2Gv21068200.2">
    <property type="protein sequence ID" value="AET2Gv21068200.2"/>
    <property type="gene ID" value="AET2Gv21068200"/>
</dbReference>
<evidence type="ECO:0000256" key="1">
    <source>
        <dbReference type="SAM" id="Phobius"/>
    </source>
</evidence>
<keyword evidence="3" id="KW-1185">Reference proteome</keyword>
<sequence>ASSTVAEWGLVCGERYKVGLVQAVFFAGCMIGTYAAALSASADRYRNSAFLS</sequence>
<dbReference type="AlphaFoldDB" id="A0A453D2Q7"/>
<accession>A0A453D2Q7</accession>
<evidence type="ECO:0000313" key="3">
    <source>
        <dbReference type="Proteomes" id="UP000015105"/>
    </source>
</evidence>
<reference evidence="3" key="2">
    <citation type="journal article" date="2017" name="Nat. Plants">
        <title>The Aegilops tauschii genome reveals multiple impacts of transposons.</title>
        <authorList>
            <person name="Zhao G."/>
            <person name="Zou C."/>
            <person name="Li K."/>
            <person name="Wang K."/>
            <person name="Li T."/>
            <person name="Gao L."/>
            <person name="Zhang X."/>
            <person name="Wang H."/>
            <person name="Yang Z."/>
            <person name="Liu X."/>
            <person name="Jiang W."/>
            <person name="Mao L."/>
            <person name="Kong X."/>
            <person name="Jiao Y."/>
            <person name="Jia J."/>
        </authorList>
    </citation>
    <scope>NUCLEOTIDE SEQUENCE [LARGE SCALE GENOMIC DNA]</scope>
    <source>
        <strain evidence="3">cv. AL8/78</strain>
    </source>
</reference>
<reference evidence="2" key="3">
    <citation type="journal article" date="2017" name="Nature">
        <title>Genome sequence of the progenitor of the wheat D genome Aegilops tauschii.</title>
        <authorList>
            <person name="Luo M.C."/>
            <person name="Gu Y.Q."/>
            <person name="Puiu D."/>
            <person name="Wang H."/>
            <person name="Twardziok S.O."/>
            <person name="Deal K.R."/>
            <person name="Huo N."/>
            <person name="Zhu T."/>
            <person name="Wang L."/>
            <person name="Wang Y."/>
            <person name="McGuire P.E."/>
            <person name="Liu S."/>
            <person name="Long H."/>
            <person name="Ramasamy R.K."/>
            <person name="Rodriguez J.C."/>
            <person name="Van S.L."/>
            <person name="Yuan L."/>
            <person name="Wang Z."/>
            <person name="Xia Z."/>
            <person name="Xiao L."/>
            <person name="Anderson O.D."/>
            <person name="Ouyang S."/>
            <person name="Liang Y."/>
            <person name="Zimin A.V."/>
            <person name="Pertea G."/>
            <person name="Qi P."/>
            <person name="Bennetzen J.L."/>
            <person name="Dai X."/>
            <person name="Dawson M.W."/>
            <person name="Muller H.G."/>
            <person name="Kugler K."/>
            <person name="Rivarola-Duarte L."/>
            <person name="Spannagl M."/>
            <person name="Mayer K.F.X."/>
            <person name="Lu F.H."/>
            <person name="Bevan M.W."/>
            <person name="Leroy P."/>
            <person name="Li P."/>
            <person name="You F.M."/>
            <person name="Sun Q."/>
            <person name="Liu Z."/>
            <person name="Lyons E."/>
            <person name="Wicker T."/>
            <person name="Salzberg S.L."/>
            <person name="Devos K.M."/>
            <person name="Dvorak J."/>
        </authorList>
    </citation>
    <scope>NUCLEOTIDE SEQUENCE [LARGE SCALE GENOMIC DNA]</scope>
    <source>
        <strain evidence="2">cv. AL8/78</strain>
    </source>
</reference>
<protein>
    <submittedName>
        <fullName evidence="2">Uncharacterized protein</fullName>
    </submittedName>
</protein>
<reference evidence="2" key="5">
    <citation type="journal article" date="2021" name="G3 (Bethesda)">
        <title>Aegilops tauschii genome assembly Aet v5.0 features greater sequence contiguity and improved annotation.</title>
        <authorList>
            <person name="Wang L."/>
            <person name="Zhu T."/>
            <person name="Rodriguez J.C."/>
            <person name="Deal K.R."/>
            <person name="Dubcovsky J."/>
            <person name="McGuire P.E."/>
            <person name="Lux T."/>
            <person name="Spannagl M."/>
            <person name="Mayer K.F.X."/>
            <person name="Baldrich P."/>
            <person name="Meyers B.C."/>
            <person name="Huo N."/>
            <person name="Gu Y.Q."/>
            <person name="Zhou H."/>
            <person name="Devos K.M."/>
            <person name="Bennetzen J.L."/>
            <person name="Unver T."/>
            <person name="Budak H."/>
            <person name="Gulick P.J."/>
            <person name="Galiba G."/>
            <person name="Kalapos B."/>
            <person name="Nelson D.R."/>
            <person name="Li P."/>
            <person name="You F.M."/>
            <person name="Luo M.C."/>
            <person name="Dvorak J."/>
        </authorList>
    </citation>
    <scope>NUCLEOTIDE SEQUENCE [LARGE SCALE GENOMIC DNA]</scope>
    <source>
        <strain evidence="2">cv. AL8/78</strain>
    </source>
</reference>
<organism evidence="2 3">
    <name type="scientific">Aegilops tauschii subsp. strangulata</name>
    <name type="common">Goatgrass</name>
    <dbReference type="NCBI Taxonomy" id="200361"/>
    <lineage>
        <taxon>Eukaryota</taxon>
        <taxon>Viridiplantae</taxon>
        <taxon>Streptophyta</taxon>
        <taxon>Embryophyta</taxon>
        <taxon>Tracheophyta</taxon>
        <taxon>Spermatophyta</taxon>
        <taxon>Magnoliopsida</taxon>
        <taxon>Liliopsida</taxon>
        <taxon>Poales</taxon>
        <taxon>Poaceae</taxon>
        <taxon>BOP clade</taxon>
        <taxon>Pooideae</taxon>
        <taxon>Triticodae</taxon>
        <taxon>Triticeae</taxon>
        <taxon>Triticinae</taxon>
        <taxon>Aegilops</taxon>
    </lineage>
</organism>
<reference evidence="3" key="1">
    <citation type="journal article" date="2014" name="Science">
        <title>Ancient hybridizations among the ancestral genomes of bread wheat.</title>
        <authorList>
            <consortium name="International Wheat Genome Sequencing Consortium,"/>
            <person name="Marcussen T."/>
            <person name="Sandve S.R."/>
            <person name="Heier L."/>
            <person name="Spannagl M."/>
            <person name="Pfeifer M."/>
            <person name="Jakobsen K.S."/>
            <person name="Wulff B.B."/>
            <person name="Steuernagel B."/>
            <person name="Mayer K.F."/>
            <person name="Olsen O.A."/>
        </authorList>
    </citation>
    <scope>NUCLEOTIDE SEQUENCE [LARGE SCALE GENOMIC DNA]</scope>
    <source>
        <strain evidence="3">cv. AL8/78</strain>
    </source>
</reference>
<keyword evidence="1" id="KW-0472">Membrane</keyword>
<feature type="transmembrane region" description="Helical" evidence="1">
    <location>
        <begin position="20"/>
        <end position="42"/>
    </location>
</feature>
<dbReference type="Proteomes" id="UP000015105">
    <property type="component" value="Chromosome 2D"/>
</dbReference>
<keyword evidence="1" id="KW-1133">Transmembrane helix</keyword>
<dbReference type="Gramene" id="AET2Gv21068200.2">
    <property type="protein sequence ID" value="AET2Gv21068200.2"/>
    <property type="gene ID" value="AET2Gv21068200"/>
</dbReference>
<keyword evidence="1" id="KW-0812">Transmembrane</keyword>
<evidence type="ECO:0000313" key="2">
    <source>
        <dbReference type="EnsemblPlants" id="AET2Gv21068200.2"/>
    </source>
</evidence>